<dbReference type="AlphaFoldDB" id="A0A224XU73"/>
<dbReference type="GO" id="GO:0030682">
    <property type="term" value="P:symbiont-mediated perturbation of host defenses"/>
    <property type="evidence" value="ECO:0007669"/>
    <property type="project" value="InterPro"/>
</dbReference>
<comment type="similarity">
    <text evidence="4">Belongs to the calycin superfamily. Triabin family.</text>
</comment>
<keyword evidence="3 5" id="KW-0732">Signal</keyword>
<evidence type="ECO:0000256" key="4">
    <source>
        <dbReference type="ARBA" id="ARBA00034121"/>
    </source>
</evidence>
<dbReference type="InterPro" id="IPR005657">
    <property type="entry name" value="Triabi/Procalin"/>
</dbReference>
<organism evidence="6">
    <name type="scientific">Panstrongylus lignarius</name>
    <dbReference type="NCBI Taxonomy" id="156445"/>
    <lineage>
        <taxon>Eukaryota</taxon>
        <taxon>Metazoa</taxon>
        <taxon>Ecdysozoa</taxon>
        <taxon>Arthropoda</taxon>
        <taxon>Hexapoda</taxon>
        <taxon>Insecta</taxon>
        <taxon>Pterygota</taxon>
        <taxon>Neoptera</taxon>
        <taxon>Paraneoptera</taxon>
        <taxon>Hemiptera</taxon>
        <taxon>Heteroptera</taxon>
        <taxon>Panheteroptera</taxon>
        <taxon>Cimicomorpha</taxon>
        <taxon>Reduviidae</taxon>
        <taxon>Triatominae</taxon>
        <taxon>Panstrongylus</taxon>
    </lineage>
</organism>
<accession>A0A224XU73</accession>
<dbReference type="Gene3D" id="2.40.128.20">
    <property type="match status" value="1"/>
</dbReference>
<evidence type="ECO:0000256" key="5">
    <source>
        <dbReference type="SAM" id="SignalP"/>
    </source>
</evidence>
<feature type="chain" id="PRO_5012827229" evidence="5">
    <location>
        <begin position="19"/>
        <end position="184"/>
    </location>
</feature>
<dbReference type="SUPFAM" id="SSF50814">
    <property type="entry name" value="Lipocalins"/>
    <property type="match status" value="1"/>
</dbReference>
<sequence length="184" mass="20768">MKMIIAVIFLGILMHAFAKDCQLQAAVTNFDSKQYFKMSPVYVTHSKYGPEKTVCQEYKTIKKGDTPKTRITAGLKYPGLHIPDVECTNKPKNGKPGQFDVECEAKGRNDLKMLLETSVIDTDYKKYAILQSCSKTGNAAEDIVVLQTSKDQVDQNIKAVFEKLKWSLDGWYSRAKVTCDNKKK</sequence>
<reference evidence="6" key="1">
    <citation type="journal article" date="2018" name="PLoS Negl. Trop. Dis.">
        <title>An insight into the salivary gland and fat body transcriptome of Panstrongylus lignarius (Hemiptera: Heteroptera), the main vector of Chagas disease in Peru.</title>
        <authorList>
            <person name="Nevoa J.C."/>
            <person name="Mendes M.T."/>
            <person name="da Silva M.V."/>
            <person name="Soares S.C."/>
            <person name="Oliveira C.J.F."/>
            <person name="Ribeiro J.M.C."/>
        </authorList>
    </citation>
    <scope>NUCLEOTIDE SEQUENCE</scope>
</reference>
<name>A0A224XU73_9HEMI</name>
<feature type="signal peptide" evidence="5">
    <location>
        <begin position="1"/>
        <end position="18"/>
    </location>
</feature>
<dbReference type="EMBL" id="GFTR01003068">
    <property type="protein sequence ID" value="JAW13358.1"/>
    <property type="molecule type" value="Transcribed_RNA"/>
</dbReference>
<proteinExistence type="inferred from homology"/>
<evidence type="ECO:0000256" key="1">
    <source>
        <dbReference type="ARBA" id="ARBA00004613"/>
    </source>
</evidence>
<dbReference type="CDD" id="cd19423">
    <property type="entry name" value="lipocalin_LTBP1-like"/>
    <property type="match status" value="1"/>
</dbReference>
<evidence type="ECO:0000313" key="6">
    <source>
        <dbReference type="EMBL" id="JAW13358.1"/>
    </source>
</evidence>
<keyword evidence="2" id="KW-0964">Secreted</keyword>
<evidence type="ECO:0000256" key="3">
    <source>
        <dbReference type="ARBA" id="ARBA00022729"/>
    </source>
</evidence>
<dbReference type="Pfam" id="PF03973">
    <property type="entry name" value="Triabin"/>
    <property type="match status" value="1"/>
</dbReference>
<evidence type="ECO:0000256" key="2">
    <source>
        <dbReference type="ARBA" id="ARBA00022525"/>
    </source>
</evidence>
<comment type="subcellular location">
    <subcellularLocation>
        <location evidence="1">Secreted</location>
    </subcellularLocation>
</comment>
<dbReference type="GO" id="GO:0005576">
    <property type="term" value="C:extracellular region"/>
    <property type="evidence" value="ECO:0007669"/>
    <property type="project" value="UniProtKB-SubCell"/>
</dbReference>
<protein>
    <submittedName>
        <fullName evidence="6">Putative triabin</fullName>
    </submittedName>
</protein>
<dbReference type="InterPro" id="IPR012674">
    <property type="entry name" value="Calycin"/>
</dbReference>